<evidence type="ECO:0000259" key="5">
    <source>
        <dbReference type="PROSITE" id="PS01124"/>
    </source>
</evidence>
<accession>A0A2S0VLR4</accession>
<dbReference type="PROSITE" id="PS01124">
    <property type="entry name" value="HTH_ARAC_FAMILY_2"/>
    <property type="match status" value="1"/>
</dbReference>
<keyword evidence="3" id="KW-0804">Transcription</keyword>
<dbReference type="KEGG" id="cate:C2869_01225"/>
<proteinExistence type="predicted"/>
<organism evidence="6 7">
    <name type="scientific">Saccharobesus litoralis</name>
    <dbReference type="NCBI Taxonomy" id="2172099"/>
    <lineage>
        <taxon>Bacteria</taxon>
        <taxon>Pseudomonadati</taxon>
        <taxon>Pseudomonadota</taxon>
        <taxon>Gammaproteobacteria</taxon>
        <taxon>Alteromonadales</taxon>
        <taxon>Alteromonadaceae</taxon>
        <taxon>Saccharobesus</taxon>
    </lineage>
</organism>
<feature type="transmembrane region" description="Helical" evidence="4">
    <location>
        <begin position="72"/>
        <end position="93"/>
    </location>
</feature>
<dbReference type="EMBL" id="CP026604">
    <property type="protein sequence ID" value="AWB65147.1"/>
    <property type="molecule type" value="Genomic_DNA"/>
</dbReference>
<reference evidence="6 7" key="1">
    <citation type="submission" date="2018-01" db="EMBL/GenBank/DDBJ databases">
        <title>Genome sequence of a Cantenovulum-like bacteria.</title>
        <authorList>
            <person name="Tan W.R."/>
            <person name="Lau N.-S."/>
            <person name="Go F."/>
            <person name="Amirul A.-A.A."/>
        </authorList>
    </citation>
    <scope>NUCLEOTIDE SEQUENCE [LARGE SCALE GENOMIC DNA]</scope>
    <source>
        <strain evidence="6 7">CCB-QB4</strain>
    </source>
</reference>
<feature type="transmembrane region" description="Helical" evidence="4">
    <location>
        <begin position="206"/>
        <end position="223"/>
    </location>
</feature>
<dbReference type="GO" id="GO:0043565">
    <property type="term" value="F:sequence-specific DNA binding"/>
    <property type="evidence" value="ECO:0007669"/>
    <property type="project" value="InterPro"/>
</dbReference>
<dbReference type="InterPro" id="IPR020449">
    <property type="entry name" value="Tscrpt_reg_AraC-type_HTH"/>
</dbReference>
<evidence type="ECO:0000313" key="7">
    <source>
        <dbReference type="Proteomes" id="UP000244441"/>
    </source>
</evidence>
<dbReference type="AlphaFoldDB" id="A0A2S0VLR4"/>
<dbReference type="PANTHER" id="PTHR43280">
    <property type="entry name" value="ARAC-FAMILY TRANSCRIPTIONAL REGULATOR"/>
    <property type="match status" value="1"/>
</dbReference>
<evidence type="ECO:0000256" key="2">
    <source>
        <dbReference type="ARBA" id="ARBA00023125"/>
    </source>
</evidence>
<evidence type="ECO:0000256" key="3">
    <source>
        <dbReference type="ARBA" id="ARBA00023163"/>
    </source>
</evidence>
<feature type="transmembrane region" description="Helical" evidence="4">
    <location>
        <begin position="105"/>
        <end position="121"/>
    </location>
</feature>
<dbReference type="OrthoDB" id="345413at2"/>
<dbReference type="PRINTS" id="PR00032">
    <property type="entry name" value="HTHARAC"/>
</dbReference>
<feature type="domain" description="HTH araC/xylS-type" evidence="5">
    <location>
        <begin position="346"/>
        <end position="442"/>
    </location>
</feature>
<dbReference type="InterPro" id="IPR018060">
    <property type="entry name" value="HTH_AraC"/>
</dbReference>
<keyword evidence="2" id="KW-0238">DNA-binding</keyword>
<protein>
    <recommendedName>
        <fullName evidence="5">HTH araC/xylS-type domain-containing protein</fullName>
    </recommendedName>
</protein>
<name>A0A2S0VLR4_9ALTE</name>
<dbReference type="SUPFAM" id="SSF46689">
    <property type="entry name" value="Homeodomain-like"/>
    <property type="match status" value="2"/>
</dbReference>
<dbReference type="Proteomes" id="UP000244441">
    <property type="component" value="Chromosome"/>
</dbReference>
<keyword evidence="4" id="KW-1133">Transmembrane helix</keyword>
<gene>
    <name evidence="6" type="ORF">C2869_01225</name>
</gene>
<dbReference type="InterPro" id="IPR018062">
    <property type="entry name" value="HTH_AraC-typ_CS"/>
</dbReference>
<dbReference type="Gene3D" id="1.10.10.60">
    <property type="entry name" value="Homeodomain-like"/>
    <property type="match status" value="2"/>
</dbReference>
<keyword evidence="7" id="KW-1185">Reference proteome</keyword>
<feature type="transmembrane region" description="Helical" evidence="4">
    <location>
        <begin position="181"/>
        <end position="200"/>
    </location>
</feature>
<dbReference type="PANTHER" id="PTHR43280:SF28">
    <property type="entry name" value="HTH-TYPE TRANSCRIPTIONAL ACTIVATOR RHAS"/>
    <property type="match status" value="1"/>
</dbReference>
<feature type="transmembrane region" description="Helical" evidence="4">
    <location>
        <begin position="42"/>
        <end position="60"/>
    </location>
</feature>
<dbReference type="PROSITE" id="PS00041">
    <property type="entry name" value="HTH_ARAC_FAMILY_1"/>
    <property type="match status" value="1"/>
</dbReference>
<dbReference type="GO" id="GO:0003700">
    <property type="term" value="F:DNA-binding transcription factor activity"/>
    <property type="evidence" value="ECO:0007669"/>
    <property type="project" value="InterPro"/>
</dbReference>
<keyword evidence="4" id="KW-0472">Membrane</keyword>
<dbReference type="Pfam" id="PF12833">
    <property type="entry name" value="HTH_18"/>
    <property type="match status" value="1"/>
</dbReference>
<dbReference type="SMART" id="SM00342">
    <property type="entry name" value="HTH_ARAC"/>
    <property type="match status" value="1"/>
</dbReference>
<keyword evidence="4" id="KW-0812">Transmembrane</keyword>
<dbReference type="RefSeq" id="WP_108601224.1">
    <property type="nucleotide sequence ID" value="NZ_CP026604.1"/>
</dbReference>
<feature type="transmembrane region" description="Helical" evidence="4">
    <location>
        <begin position="6"/>
        <end position="30"/>
    </location>
</feature>
<feature type="transmembrane region" description="Helical" evidence="4">
    <location>
        <begin position="151"/>
        <end position="169"/>
    </location>
</feature>
<sequence length="454" mass="51497">MFDDPIVAIKILFLPLISAQLLLIAAGYLAIVRKRIAVDYKLYIAFLVCLAFFQLGPVIQKYSDSFTRDAILYTRVTLLFTIAMPALLIANVLQLGISLKRWQSVLPFILGAFASLGYVVFHDLGTRQFFIPESLVQWLPLPSTRDVAHRFQFWASLVLGSLPCSYFVYRALQNRLQPQFLAFTLGGLVFCVLFSVGSYWGQFYLLYYAGSIVTAVCWIWAVFHNINQMKGQAAVLIDELHYLVQSNRPDIHTELETVLAGLQSISAGDISVYKLRVREILNRLTEASIQAGSDSNRVLAVNSEQTRKVEQSEDIEQISQLVREQVEQVSKFINDQSAQHLTTIVKPTQSYLSEHFANDIDIDQLAERVSVSRSYLMRIFKKEVGMTINQYLTELRIEHAKNMLQSHSVTDTAFAVGFNNSNYFGTVFKKATGITPSRYQQKLIEQNLKAQQDT</sequence>
<evidence type="ECO:0000313" key="6">
    <source>
        <dbReference type="EMBL" id="AWB65147.1"/>
    </source>
</evidence>
<evidence type="ECO:0000256" key="1">
    <source>
        <dbReference type="ARBA" id="ARBA00023015"/>
    </source>
</evidence>
<keyword evidence="1" id="KW-0805">Transcription regulation</keyword>
<evidence type="ECO:0000256" key="4">
    <source>
        <dbReference type="SAM" id="Phobius"/>
    </source>
</evidence>
<dbReference type="InterPro" id="IPR009057">
    <property type="entry name" value="Homeodomain-like_sf"/>
</dbReference>